<evidence type="ECO:0000313" key="4">
    <source>
        <dbReference type="EMBL" id="OKP02885.1"/>
    </source>
</evidence>
<dbReference type="InterPro" id="IPR013154">
    <property type="entry name" value="ADH-like_N"/>
</dbReference>
<proteinExistence type="inferred from homology"/>
<keyword evidence="5" id="KW-1185">Reference proteome</keyword>
<dbReference type="SMART" id="SM00829">
    <property type="entry name" value="PKS_ER"/>
    <property type="match status" value="1"/>
</dbReference>
<feature type="domain" description="Enoyl reductase (ER)" evidence="3">
    <location>
        <begin position="14"/>
        <end position="336"/>
    </location>
</feature>
<accession>A0A1Q5TRP2</accession>
<sequence length="339" mass="35820">MTFTNRAAWLQAEKANPLVVGAGPTPNPSEDEVVIKVSYAAVNPADWMSQDFALPPHIKYPTILGLDVAGTVAQLGSNVTRFKIGQRVLGHLDGLATARPSNNGFQLYSTTREIFVSAIPDSLPLENAAVLPVSISTAATALFVHLKLPLPSLNPTSTGQRVLIWGGSSSVGCSLIQLAIAAGLEVVTTASTANHDLMRSLGASHVFDYRDSDVSEKLFGVLRDGDLVVDAISTKETQTTCGEILGRLGGGTLPVMQPQAGTFPENVKVVFVICIDVGFTALDVGNAVWRKYIPEALAAGKFQAKPDAIVIEGGLEKVQEGIDILRKGVSAKKIVINLP</sequence>
<gene>
    <name evidence="4" type="ORF">PENSUB_6957</name>
</gene>
<dbReference type="Gene3D" id="3.40.50.720">
    <property type="entry name" value="NAD(P)-binding Rossmann-like Domain"/>
    <property type="match status" value="1"/>
</dbReference>
<dbReference type="Proteomes" id="UP000186955">
    <property type="component" value="Unassembled WGS sequence"/>
</dbReference>
<dbReference type="GO" id="GO:0016651">
    <property type="term" value="F:oxidoreductase activity, acting on NAD(P)H"/>
    <property type="evidence" value="ECO:0007669"/>
    <property type="project" value="InterPro"/>
</dbReference>
<dbReference type="PANTHER" id="PTHR45348:SF2">
    <property type="entry name" value="ZINC-TYPE ALCOHOL DEHYDROGENASE-LIKE PROTEIN C2E1P3.01"/>
    <property type="match status" value="1"/>
</dbReference>
<organism evidence="4 5">
    <name type="scientific">Penicillium subrubescens</name>
    <dbReference type="NCBI Taxonomy" id="1316194"/>
    <lineage>
        <taxon>Eukaryota</taxon>
        <taxon>Fungi</taxon>
        <taxon>Dikarya</taxon>
        <taxon>Ascomycota</taxon>
        <taxon>Pezizomycotina</taxon>
        <taxon>Eurotiomycetes</taxon>
        <taxon>Eurotiomycetidae</taxon>
        <taxon>Eurotiales</taxon>
        <taxon>Aspergillaceae</taxon>
        <taxon>Penicillium</taxon>
    </lineage>
</organism>
<dbReference type="InterPro" id="IPR047122">
    <property type="entry name" value="Trans-enoyl_RdTase-like"/>
</dbReference>
<dbReference type="CDD" id="cd08249">
    <property type="entry name" value="enoyl_reductase_like"/>
    <property type="match status" value="1"/>
</dbReference>
<dbReference type="STRING" id="1316194.A0A1Q5TRP2"/>
<dbReference type="OrthoDB" id="48317at2759"/>
<comment type="similarity">
    <text evidence="1">Belongs to the zinc-containing alcohol dehydrogenase family.</text>
</comment>
<dbReference type="EMBL" id="MNBE01000622">
    <property type="protein sequence ID" value="OKP02885.1"/>
    <property type="molecule type" value="Genomic_DNA"/>
</dbReference>
<dbReference type="InterPro" id="IPR011032">
    <property type="entry name" value="GroES-like_sf"/>
</dbReference>
<dbReference type="Gene3D" id="3.90.180.10">
    <property type="entry name" value="Medium-chain alcohol dehydrogenases, catalytic domain"/>
    <property type="match status" value="1"/>
</dbReference>
<protein>
    <submittedName>
        <fullName evidence="4">Zinc-binding alcohol dehydrogenase domain-containing protein cipB</fullName>
    </submittedName>
</protein>
<dbReference type="InterPro" id="IPR013149">
    <property type="entry name" value="ADH-like_C"/>
</dbReference>
<evidence type="ECO:0000256" key="2">
    <source>
        <dbReference type="ARBA" id="ARBA00023002"/>
    </source>
</evidence>
<dbReference type="PANTHER" id="PTHR45348">
    <property type="entry name" value="HYPOTHETICAL OXIDOREDUCTASE (EUROFUNG)"/>
    <property type="match status" value="1"/>
</dbReference>
<evidence type="ECO:0000313" key="5">
    <source>
        <dbReference type="Proteomes" id="UP000186955"/>
    </source>
</evidence>
<evidence type="ECO:0000259" key="3">
    <source>
        <dbReference type="SMART" id="SM00829"/>
    </source>
</evidence>
<dbReference type="SUPFAM" id="SSF50129">
    <property type="entry name" value="GroES-like"/>
    <property type="match status" value="1"/>
</dbReference>
<dbReference type="Pfam" id="PF00107">
    <property type="entry name" value="ADH_zinc_N"/>
    <property type="match status" value="1"/>
</dbReference>
<keyword evidence="2" id="KW-0560">Oxidoreductase</keyword>
<comment type="caution">
    <text evidence="4">The sequence shown here is derived from an EMBL/GenBank/DDBJ whole genome shotgun (WGS) entry which is preliminary data.</text>
</comment>
<dbReference type="SUPFAM" id="SSF51735">
    <property type="entry name" value="NAD(P)-binding Rossmann-fold domains"/>
    <property type="match status" value="1"/>
</dbReference>
<name>A0A1Q5TRP2_9EURO</name>
<dbReference type="AlphaFoldDB" id="A0A1Q5TRP2"/>
<dbReference type="InterPro" id="IPR036291">
    <property type="entry name" value="NAD(P)-bd_dom_sf"/>
</dbReference>
<evidence type="ECO:0000256" key="1">
    <source>
        <dbReference type="ARBA" id="ARBA00008072"/>
    </source>
</evidence>
<reference evidence="4 5" key="1">
    <citation type="submission" date="2016-10" db="EMBL/GenBank/DDBJ databases">
        <title>Genome sequence of the ascomycete fungus Penicillium subrubescens.</title>
        <authorList>
            <person name="De Vries R.P."/>
            <person name="Peng M."/>
            <person name="Dilokpimol A."/>
            <person name="Hilden K."/>
            <person name="Makela M.R."/>
            <person name="Grigoriev I."/>
            <person name="Riley R."/>
            <person name="Granchi Z."/>
        </authorList>
    </citation>
    <scope>NUCLEOTIDE SEQUENCE [LARGE SCALE GENOMIC DNA]</scope>
    <source>
        <strain evidence="4 5">CBS 132785</strain>
    </source>
</reference>
<dbReference type="Pfam" id="PF08240">
    <property type="entry name" value="ADH_N"/>
    <property type="match status" value="1"/>
</dbReference>
<dbReference type="InterPro" id="IPR020843">
    <property type="entry name" value="ER"/>
</dbReference>